<sequence length="53" mass="5444">MPGSVRGEVKAVDAMQAVSQRLLGNPLEPGKSLKVAKNLSKSCVILDALLGGP</sequence>
<evidence type="ECO:0000313" key="1">
    <source>
        <dbReference type="EMBL" id="CCQ45117.1"/>
    </source>
</evidence>
<dbReference type="Proteomes" id="UP000035722">
    <property type="component" value="Unassembled WGS sequence"/>
</dbReference>
<gene>
    <name evidence="1" type="ORF">ARTSIC4J27_1050</name>
</gene>
<reference evidence="2" key="1">
    <citation type="journal article" date="2014" name="Genome Announc.">
        <title>Genome Sequence of Arthrobacter siccitolerans 4J27, a Xeroprotectant-Producing Desiccation-Tolerant Microorganism.</title>
        <authorList>
            <person name="Manzanera M."/>
            <person name="Santa-Cruz-Calvo L."/>
            <person name="Vilchez J.I."/>
            <person name="Garcia-Fontana C."/>
            <person name="Silva-Castro G.A."/>
            <person name="Calvo C."/>
            <person name="Gonzalez-Lopez J."/>
        </authorList>
    </citation>
    <scope>NUCLEOTIDE SEQUENCE [LARGE SCALE GENOMIC DNA]</scope>
    <source>
        <strain evidence="2">4J27</strain>
    </source>
</reference>
<protein>
    <submittedName>
        <fullName evidence="1">Uncharacterized protein</fullName>
    </submittedName>
</protein>
<dbReference type="STRING" id="861266.ARTSIC4J27_1050"/>
<comment type="caution">
    <text evidence="1">The sequence shown here is derived from an EMBL/GenBank/DDBJ whole genome shotgun (WGS) entry which is preliminary data.</text>
</comment>
<accession>A0A024GZR1</accession>
<organism evidence="1 2">
    <name type="scientific">Pseudarthrobacter siccitolerans</name>
    <dbReference type="NCBI Taxonomy" id="861266"/>
    <lineage>
        <taxon>Bacteria</taxon>
        <taxon>Bacillati</taxon>
        <taxon>Actinomycetota</taxon>
        <taxon>Actinomycetes</taxon>
        <taxon>Micrococcales</taxon>
        <taxon>Micrococcaceae</taxon>
        <taxon>Pseudarthrobacter</taxon>
    </lineage>
</organism>
<proteinExistence type="predicted"/>
<evidence type="ECO:0000313" key="2">
    <source>
        <dbReference type="Proteomes" id="UP000035722"/>
    </source>
</evidence>
<dbReference type="AlphaFoldDB" id="A0A024GZR1"/>
<keyword evidence="2" id="KW-1185">Reference proteome</keyword>
<dbReference type="EMBL" id="CAQI01000032">
    <property type="protein sequence ID" value="CCQ45117.1"/>
    <property type="molecule type" value="Genomic_DNA"/>
</dbReference>
<name>A0A024GZR1_9MICC</name>